<keyword evidence="1 6" id="KW-0285">Flavoprotein</keyword>
<proteinExistence type="inferred from homology"/>
<dbReference type="InterPro" id="IPR023048">
    <property type="entry name" value="NADH:quinone_OxRdtase_FMN_depd"/>
</dbReference>
<comment type="cofactor">
    <cofactor evidence="6">
        <name>FMN</name>
        <dbReference type="ChEBI" id="CHEBI:58210"/>
    </cofactor>
    <text evidence="6">Binds 1 FMN per subunit.</text>
</comment>
<dbReference type="AlphaFoldDB" id="A0A0N0UP32"/>
<comment type="catalytic activity">
    <reaction evidence="6">
        <text>2 a quinone + NADH + H(+) = 2 a 1,4-benzosemiquinone + NAD(+)</text>
        <dbReference type="Rhea" id="RHEA:65952"/>
        <dbReference type="ChEBI" id="CHEBI:15378"/>
        <dbReference type="ChEBI" id="CHEBI:57540"/>
        <dbReference type="ChEBI" id="CHEBI:57945"/>
        <dbReference type="ChEBI" id="CHEBI:132124"/>
        <dbReference type="ChEBI" id="CHEBI:134225"/>
    </reaction>
</comment>
<dbReference type="GO" id="GO:0016655">
    <property type="term" value="F:oxidoreductase activity, acting on NAD(P)H, quinone or similar compound as acceptor"/>
    <property type="evidence" value="ECO:0007669"/>
    <property type="project" value="InterPro"/>
</dbReference>
<feature type="domain" description="Flavodoxin-like fold" evidence="7">
    <location>
        <begin position="1"/>
        <end position="190"/>
    </location>
</feature>
<reference evidence="8 10" key="1">
    <citation type="submission" date="2015-07" db="EMBL/GenBank/DDBJ databases">
        <title>Genome of Polaribacter dokdonenesis DSW-5, isolated from seawater off Dokdo in Korea.</title>
        <authorList>
            <person name="Yoon K."/>
            <person name="Song J.Y."/>
            <person name="Kim J.F."/>
        </authorList>
    </citation>
    <scope>NUCLEOTIDE SEQUENCE [LARGE SCALE GENOMIC DNA]</scope>
    <source>
        <strain evidence="8 10">DSW-5</strain>
    </source>
</reference>
<dbReference type="EMBL" id="LGBR01000001">
    <property type="protein sequence ID" value="KOY53198.1"/>
    <property type="molecule type" value="Genomic_DNA"/>
</dbReference>
<evidence type="ECO:0000259" key="7">
    <source>
        <dbReference type="Pfam" id="PF02525"/>
    </source>
</evidence>
<keyword evidence="3 6" id="KW-0560">Oxidoreductase</keyword>
<dbReference type="PATRIC" id="fig|1300348.6.peg.2762"/>
<evidence type="ECO:0000256" key="2">
    <source>
        <dbReference type="ARBA" id="ARBA00022643"/>
    </source>
</evidence>
<dbReference type="PANTHER" id="PTHR43741">
    <property type="entry name" value="FMN-DEPENDENT NADH-AZOREDUCTASE 1"/>
    <property type="match status" value="1"/>
</dbReference>
<comment type="function">
    <text evidence="6">Also exhibits azoreductase activity. Catalyzes the reductive cleavage of the azo bond in aromatic azo compounds to the corresponding amines.</text>
</comment>
<comment type="subunit">
    <text evidence="6">Homodimer.</text>
</comment>
<dbReference type="Gene3D" id="3.40.50.360">
    <property type="match status" value="1"/>
</dbReference>
<dbReference type="InterPro" id="IPR050104">
    <property type="entry name" value="FMN-dep_NADH:Q_OxRdtase_AzoR1"/>
</dbReference>
<dbReference type="EC" id="1.6.5.-" evidence="6"/>
<reference evidence="9 11" key="2">
    <citation type="submission" date="2016-10" db="EMBL/GenBank/DDBJ databases">
        <authorList>
            <person name="Varghese N."/>
            <person name="Submissions S."/>
        </authorList>
    </citation>
    <scope>NUCLEOTIDE SEQUENCE [LARGE SCALE GENOMIC DNA]</scope>
    <source>
        <strain evidence="9 11">DSW-5</strain>
    </source>
</reference>
<evidence type="ECO:0000313" key="9">
    <source>
        <dbReference type="EMBL" id="SEE58452.1"/>
    </source>
</evidence>
<comment type="caution">
    <text evidence="6">Lacks conserved residue(s) required for the propagation of feature annotation.</text>
</comment>
<dbReference type="Pfam" id="PF02525">
    <property type="entry name" value="Flavodoxin_2"/>
    <property type="match status" value="1"/>
</dbReference>
<dbReference type="SUPFAM" id="SSF52218">
    <property type="entry name" value="Flavoproteins"/>
    <property type="match status" value="1"/>
</dbReference>
<dbReference type="EMBL" id="FNUE01000002">
    <property type="protein sequence ID" value="SEE58452.1"/>
    <property type="molecule type" value="Genomic_DNA"/>
</dbReference>
<evidence type="ECO:0000256" key="6">
    <source>
        <dbReference type="HAMAP-Rule" id="MF_01216"/>
    </source>
</evidence>
<dbReference type="HAMAP" id="MF_01216">
    <property type="entry name" value="Azoreductase_type1"/>
    <property type="match status" value="1"/>
</dbReference>
<dbReference type="Proteomes" id="UP000037716">
    <property type="component" value="Unassembled WGS sequence"/>
</dbReference>
<keyword evidence="11" id="KW-1185">Reference proteome</keyword>
<dbReference type="RefSeq" id="WP_053975227.1">
    <property type="nucleotide sequence ID" value="NZ_FNUE01000002.1"/>
</dbReference>
<evidence type="ECO:0000256" key="4">
    <source>
        <dbReference type="ARBA" id="ARBA00023027"/>
    </source>
</evidence>
<dbReference type="Proteomes" id="UP000183071">
    <property type="component" value="Unassembled WGS sequence"/>
</dbReference>
<keyword evidence="2 6" id="KW-0288">FMN</keyword>
<dbReference type="GO" id="GO:0016652">
    <property type="term" value="F:oxidoreductase activity, acting on NAD(P)H as acceptor"/>
    <property type="evidence" value="ECO:0007669"/>
    <property type="project" value="UniProtKB-UniRule"/>
</dbReference>
<gene>
    <name evidence="6" type="primary">azoR</name>
    <name evidence="8" type="ORF">I602_2758</name>
    <name evidence="9" type="ORF">SAMN05444353_2537</name>
</gene>
<comment type="similarity">
    <text evidence="6">Belongs to the azoreductase type 1 family.</text>
</comment>
<evidence type="ECO:0000256" key="3">
    <source>
        <dbReference type="ARBA" id="ARBA00023002"/>
    </source>
</evidence>
<dbReference type="STRING" id="1300348.I602_2758"/>
<dbReference type="OrthoDB" id="9805013at2"/>
<organism evidence="8 10">
    <name type="scientific">Polaribacter dokdonensis DSW-5</name>
    <dbReference type="NCBI Taxonomy" id="1300348"/>
    <lineage>
        <taxon>Bacteria</taxon>
        <taxon>Pseudomonadati</taxon>
        <taxon>Bacteroidota</taxon>
        <taxon>Flavobacteriia</taxon>
        <taxon>Flavobacteriales</taxon>
        <taxon>Flavobacteriaceae</taxon>
    </lineage>
</organism>
<evidence type="ECO:0000313" key="10">
    <source>
        <dbReference type="Proteomes" id="UP000037716"/>
    </source>
</evidence>
<name>A0A0N0UP32_9FLAO</name>
<comment type="catalytic activity">
    <reaction evidence="5">
        <text>N,N-dimethyl-1,4-phenylenediamine + anthranilate + 2 NAD(+) = 2-(4-dimethylaminophenyl)diazenylbenzoate + 2 NADH + 2 H(+)</text>
        <dbReference type="Rhea" id="RHEA:55872"/>
        <dbReference type="ChEBI" id="CHEBI:15378"/>
        <dbReference type="ChEBI" id="CHEBI:15783"/>
        <dbReference type="ChEBI" id="CHEBI:16567"/>
        <dbReference type="ChEBI" id="CHEBI:57540"/>
        <dbReference type="ChEBI" id="CHEBI:57945"/>
        <dbReference type="ChEBI" id="CHEBI:71579"/>
        <dbReference type="EC" id="1.7.1.17"/>
    </reaction>
    <physiologicalReaction direction="right-to-left" evidence="5">
        <dbReference type="Rhea" id="RHEA:55874"/>
    </physiologicalReaction>
</comment>
<keyword evidence="4 6" id="KW-0520">NAD</keyword>
<comment type="caution">
    <text evidence="8">The sequence shown here is derived from an EMBL/GenBank/DDBJ whole genome shotgun (WGS) entry which is preliminary data.</text>
</comment>
<evidence type="ECO:0000256" key="5">
    <source>
        <dbReference type="ARBA" id="ARBA00048542"/>
    </source>
</evidence>
<feature type="binding site" evidence="6">
    <location>
        <begin position="138"/>
        <end position="141"/>
    </location>
    <ligand>
        <name>FMN</name>
        <dbReference type="ChEBI" id="CHEBI:58210"/>
    </ligand>
</feature>
<sequence length="194" mass="21016">MKILNINSSSNKTSSTSTTFAEKVVEKLVSENKGSTVVTRHTTYSDLPFIDEFILGALFPQGERTADQNKALAISNKLVQEVKDADVLVIGAPIYNFSVPASLKAYFDLIARAGLTFKYGETGPVGLLENKKAYIVISSGGTEVGSDIDFAGKYIAHFLGFLGITDIEFVKLDQLMFSSETKLESANEQIATLS</sequence>
<dbReference type="InterPro" id="IPR003680">
    <property type="entry name" value="Flavodoxin_fold"/>
</dbReference>
<dbReference type="EC" id="1.7.1.17" evidence="6"/>
<dbReference type="PANTHER" id="PTHR43741:SF2">
    <property type="entry name" value="FMN-DEPENDENT NADH:QUINONE OXIDOREDUCTASE"/>
    <property type="match status" value="1"/>
</dbReference>
<accession>A0A0N0UP32</accession>
<feature type="binding site" evidence="6">
    <location>
        <position position="9"/>
    </location>
    <ligand>
        <name>FMN</name>
        <dbReference type="ChEBI" id="CHEBI:58210"/>
    </ligand>
</feature>
<dbReference type="GO" id="GO:0009055">
    <property type="term" value="F:electron transfer activity"/>
    <property type="evidence" value="ECO:0007669"/>
    <property type="project" value="UniProtKB-UniRule"/>
</dbReference>
<evidence type="ECO:0000256" key="1">
    <source>
        <dbReference type="ARBA" id="ARBA00022630"/>
    </source>
</evidence>
<dbReference type="InterPro" id="IPR029039">
    <property type="entry name" value="Flavoprotein-like_sf"/>
</dbReference>
<evidence type="ECO:0000313" key="11">
    <source>
        <dbReference type="Proteomes" id="UP000183071"/>
    </source>
</evidence>
<comment type="function">
    <text evidence="6">Quinone reductase that provides resistance to thiol-specific stress caused by electrophilic quinones.</text>
</comment>
<dbReference type="GO" id="GO:0010181">
    <property type="term" value="F:FMN binding"/>
    <property type="evidence" value="ECO:0007669"/>
    <property type="project" value="UniProtKB-UniRule"/>
</dbReference>
<protein>
    <recommendedName>
        <fullName evidence="6">FMN dependent NADH:quinone oxidoreductase</fullName>
        <ecNumber evidence="6">1.6.5.-</ecNumber>
    </recommendedName>
    <alternativeName>
        <fullName evidence="6">Azo-dye reductase</fullName>
    </alternativeName>
    <alternativeName>
        <fullName evidence="6">FMN-dependent NADH-azo compound oxidoreductase</fullName>
    </alternativeName>
    <alternativeName>
        <fullName evidence="6">FMN-dependent NADH-azoreductase</fullName>
        <ecNumber evidence="6">1.7.1.17</ecNumber>
    </alternativeName>
</protein>
<feature type="binding site" evidence="6">
    <location>
        <begin position="15"/>
        <end position="17"/>
    </location>
    <ligand>
        <name>FMN</name>
        <dbReference type="ChEBI" id="CHEBI:58210"/>
    </ligand>
</feature>
<evidence type="ECO:0000313" key="8">
    <source>
        <dbReference type="EMBL" id="KOY53198.1"/>
    </source>
</evidence>